<evidence type="ECO:0000256" key="1">
    <source>
        <dbReference type="SAM" id="MobiDB-lite"/>
    </source>
</evidence>
<accession>A0ABS8ST93</accession>
<dbReference type="EMBL" id="JACEIK010000780">
    <property type="protein sequence ID" value="MCD7462128.1"/>
    <property type="molecule type" value="Genomic_DNA"/>
</dbReference>
<organism evidence="2 3">
    <name type="scientific">Datura stramonium</name>
    <name type="common">Jimsonweed</name>
    <name type="synonym">Common thornapple</name>
    <dbReference type="NCBI Taxonomy" id="4076"/>
    <lineage>
        <taxon>Eukaryota</taxon>
        <taxon>Viridiplantae</taxon>
        <taxon>Streptophyta</taxon>
        <taxon>Embryophyta</taxon>
        <taxon>Tracheophyta</taxon>
        <taxon>Spermatophyta</taxon>
        <taxon>Magnoliopsida</taxon>
        <taxon>eudicotyledons</taxon>
        <taxon>Gunneridae</taxon>
        <taxon>Pentapetalae</taxon>
        <taxon>asterids</taxon>
        <taxon>lamiids</taxon>
        <taxon>Solanales</taxon>
        <taxon>Solanaceae</taxon>
        <taxon>Solanoideae</taxon>
        <taxon>Datureae</taxon>
        <taxon>Datura</taxon>
    </lineage>
</organism>
<gene>
    <name evidence="2" type="ORF">HAX54_047829</name>
</gene>
<feature type="region of interest" description="Disordered" evidence="1">
    <location>
        <begin position="35"/>
        <end position="71"/>
    </location>
</feature>
<evidence type="ECO:0000313" key="2">
    <source>
        <dbReference type="EMBL" id="MCD7462128.1"/>
    </source>
</evidence>
<evidence type="ECO:0000313" key="3">
    <source>
        <dbReference type="Proteomes" id="UP000823775"/>
    </source>
</evidence>
<name>A0ABS8ST93_DATST</name>
<proteinExistence type="predicted"/>
<comment type="caution">
    <text evidence="2">The sequence shown here is derived from an EMBL/GenBank/DDBJ whole genome shotgun (WGS) entry which is preliminary data.</text>
</comment>
<feature type="compositionally biased region" description="Low complexity" evidence="1">
    <location>
        <begin position="53"/>
        <end position="64"/>
    </location>
</feature>
<reference evidence="2 3" key="1">
    <citation type="journal article" date="2021" name="BMC Genomics">
        <title>Datura genome reveals duplications of psychoactive alkaloid biosynthetic genes and high mutation rate following tissue culture.</title>
        <authorList>
            <person name="Rajewski A."/>
            <person name="Carter-House D."/>
            <person name="Stajich J."/>
            <person name="Litt A."/>
        </authorList>
    </citation>
    <scope>NUCLEOTIDE SEQUENCE [LARGE SCALE GENOMIC DNA]</scope>
    <source>
        <strain evidence="2">AR-01</strain>
    </source>
</reference>
<protein>
    <submittedName>
        <fullName evidence="2">Uncharacterized protein</fullName>
    </submittedName>
</protein>
<keyword evidence="3" id="KW-1185">Reference proteome</keyword>
<sequence length="112" mass="11494">MAAALASNPAGSSMKMIEGQATSSTAMVSLLRCSVDRPLTPGNPTKADLNGVSSTSSITSQQTSAERNLDAPPIYPPVFLPAKTSINVVLPAPLTPIKAVRTPGLKAPLIIL</sequence>
<dbReference type="Proteomes" id="UP000823775">
    <property type="component" value="Unassembled WGS sequence"/>
</dbReference>